<keyword evidence="7" id="KW-1185">Reference proteome</keyword>
<dbReference type="InterPro" id="IPR036271">
    <property type="entry name" value="Tet_transcr_reg_TetR-rel_C_sf"/>
</dbReference>
<dbReference type="InterPro" id="IPR025996">
    <property type="entry name" value="MT1864/Rv1816-like_C"/>
</dbReference>
<dbReference type="Pfam" id="PF13305">
    <property type="entry name" value="TetR_C_33"/>
    <property type="match status" value="1"/>
</dbReference>
<reference evidence="7" key="1">
    <citation type="journal article" date="2019" name="Int. J. Syst. Evol. Microbiol.">
        <title>The Global Catalogue of Microorganisms (GCM) 10K type strain sequencing project: providing services to taxonomists for standard genome sequencing and annotation.</title>
        <authorList>
            <consortium name="The Broad Institute Genomics Platform"/>
            <consortium name="The Broad Institute Genome Sequencing Center for Infectious Disease"/>
            <person name="Wu L."/>
            <person name="Ma J."/>
        </authorList>
    </citation>
    <scope>NUCLEOTIDE SEQUENCE [LARGE SCALE GENOMIC DNA]</scope>
    <source>
        <strain evidence="7">CGMCC 1.16326</strain>
    </source>
</reference>
<feature type="DNA-binding region" description="H-T-H motif" evidence="4">
    <location>
        <begin position="71"/>
        <end position="90"/>
    </location>
</feature>
<dbReference type="PANTHER" id="PTHR30055">
    <property type="entry name" value="HTH-TYPE TRANSCRIPTIONAL REGULATOR RUTR"/>
    <property type="match status" value="1"/>
</dbReference>
<protein>
    <submittedName>
        <fullName evidence="6">TetR/AcrR family transcriptional regulator</fullName>
    </submittedName>
</protein>
<comment type="caution">
    <text evidence="6">The sequence shown here is derived from an EMBL/GenBank/DDBJ whole genome shotgun (WGS) entry which is preliminary data.</text>
</comment>
<evidence type="ECO:0000256" key="4">
    <source>
        <dbReference type="PROSITE-ProRule" id="PRU00335"/>
    </source>
</evidence>
<dbReference type="Pfam" id="PF00440">
    <property type="entry name" value="TetR_N"/>
    <property type="match status" value="1"/>
</dbReference>
<evidence type="ECO:0000256" key="3">
    <source>
        <dbReference type="ARBA" id="ARBA00023163"/>
    </source>
</evidence>
<dbReference type="SUPFAM" id="SSF46689">
    <property type="entry name" value="Homeodomain-like"/>
    <property type="match status" value="1"/>
</dbReference>
<accession>A0ABW0HG04</accession>
<sequence length="252" mass="26800">MIVMTMFGGSARLQWGGNWSRLAAMNATKASRTGSGASAASASTYHHGNLREVLITEGLALAAEAGLDAVSIREVARRAGVSPGAPFRHFPDKVALMTAVAEEAMARFRAEIVAALGRETSGDPIRRIRAIGKAFLDWARRNPTHFEIISSRRAIDFAGSASLGASNAAIQAQMVSLLEEAAQCGLLRVNDPHLIQITGRALVYGLARMLIDGQFPSWGVTEDEAEDVMERSLDLFLAGLLKAPASADPGRS</sequence>
<keyword evidence="1" id="KW-0805">Transcription regulation</keyword>
<evidence type="ECO:0000259" key="5">
    <source>
        <dbReference type="PROSITE" id="PS50977"/>
    </source>
</evidence>
<keyword evidence="3" id="KW-0804">Transcription</keyword>
<dbReference type="RefSeq" id="WP_377010486.1">
    <property type="nucleotide sequence ID" value="NZ_JBHSLV010000033.1"/>
</dbReference>
<dbReference type="EMBL" id="JBHSLV010000033">
    <property type="protein sequence ID" value="MFC5394889.1"/>
    <property type="molecule type" value="Genomic_DNA"/>
</dbReference>
<evidence type="ECO:0000256" key="1">
    <source>
        <dbReference type="ARBA" id="ARBA00023015"/>
    </source>
</evidence>
<organism evidence="6 7">
    <name type="scientific">Bosea vestrisii</name>
    <dbReference type="NCBI Taxonomy" id="151416"/>
    <lineage>
        <taxon>Bacteria</taxon>
        <taxon>Pseudomonadati</taxon>
        <taxon>Pseudomonadota</taxon>
        <taxon>Alphaproteobacteria</taxon>
        <taxon>Hyphomicrobiales</taxon>
        <taxon>Boseaceae</taxon>
        <taxon>Bosea</taxon>
    </lineage>
</organism>
<dbReference type="SUPFAM" id="SSF48498">
    <property type="entry name" value="Tetracyclin repressor-like, C-terminal domain"/>
    <property type="match status" value="1"/>
</dbReference>
<evidence type="ECO:0000313" key="6">
    <source>
        <dbReference type="EMBL" id="MFC5394889.1"/>
    </source>
</evidence>
<evidence type="ECO:0000256" key="2">
    <source>
        <dbReference type="ARBA" id="ARBA00023125"/>
    </source>
</evidence>
<dbReference type="Gene3D" id="1.10.357.10">
    <property type="entry name" value="Tetracycline Repressor, domain 2"/>
    <property type="match status" value="1"/>
</dbReference>
<keyword evidence="2 4" id="KW-0238">DNA-binding</keyword>
<dbReference type="PANTHER" id="PTHR30055:SF201">
    <property type="entry name" value="TRANSCRIPTIONAL REGULATORY PROTEIN"/>
    <property type="match status" value="1"/>
</dbReference>
<name>A0ABW0HG04_9HYPH</name>
<feature type="domain" description="HTH tetR-type" evidence="5">
    <location>
        <begin position="48"/>
        <end position="108"/>
    </location>
</feature>
<dbReference type="InterPro" id="IPR009057">
    <property type="entry name" value="Homeodomain-like_sf"/>
</dbReference>
<proteinExistence type="predicted"/>
<evidence type="ECO:0000313" key="7">
    <source>
        <dbReference type="Proteomes" id="UP001596104"/>
    </source>
</evidence>
<dbReference type="Proteomes" id="UP001596104">
    <property type="component" value="Unassembled WGS sequence"/>
</dbReference>
<dbReference type="PROSITE" id="PS50977">
    <property type="entry name" value="HTH_TETR_2"/>
    <property type="match status" value="1"/>
</dbReference>
<dbReference type="InterPro" id="IPR050109">
    <property type="entry name" value="HTH-type_TetR-like_transc_reg"/>
</dbReference>
<dbReference type="InterPro" id="IPR001647">
    <property type="entry name" value="HTH_TetR"/>
</dbReference>
<gene>
    <name evidence="6" type="ORF">ACFPPC_19815</name>
</gene>